<reference evidence="2" key="1">
    <citation type="submission" date="2020-11" db="EMBL/GenBank/DDBJ databases">
        <authorList>
            <consortium name="DOE Joint Genome Institute"/>
            <person name="Ahrendt S."/>
            <person name="Riley R."/>
            <person name="Andreopoulos W."/>
            <person name="Labutti K."/>
            <person name="Pangilinan J."/>
            <person name="Ruiz-Duenas F.J."/>
            <person name="Barrasa J.M."/>
            <person name="Sanchez-Garcia M."/>
            <person name="Camarero S."/>
            <person name="Miyauchi S."/>
            <person name="Serrano A."/>
            <person name="Linde D."/>
            <person name="Babiker R."/>
            <person name="Drula E."/>
            <person name="Ayuso-Fernandez I."/>
            <person name="Pacheco R."/>
            <person name="Padilla G."/>
            <person name="Ferreira P."/>
            <person name="Barriuso J."/>
            <person name="Kellner H."/>
            <person name="Castanera R."/>
            <person name="Alfaro M."/>
            <person name="Ramirez L."/>
            <person name="Pisabarro A.G."/>
            <person name="Kuo A."/>
            <person name="Tritt A."/>
            <person name="Lipzen A."/>
            <person name="He G."/>
            <person name="Yan M."/>
            <person name="Ng V."/>
            <person name="Cullen D."/>
            <person name="Martin F."/>
            <person name="Rosso M.-N."/>
            <person name="Henrissat B."/>
            <person name="Hibbett D."/>
            <person name="Martinez A.T."/>
            <person name="Grigoriev I.V."/>
        </authorList>
    </citation>
    <scope>NUCLEOTIDE SEQUENCE</scope>
    <source>
        <strain evidence="2">CBS 506.95</strain>
    </source>
</reference>
<dbReference type="EMBL" id="MU157871">
    <property type="protein sequence ID" value="KAF9526498.1"/>
    <property type="molecule type" value="Genomic_DNA"/>
</dbReference>
<sequence>MAFTFLYLSFVAALVSAANDWSQPCFNGECEYDLPSTPRGPSGTLKIWGPRHLISDITPAAGWAIIDCDPNLLKQNVRLVCEEGSADHCGRLSGGLETVGDASVGRIVRLPEECGGNAFGVVTNAWVPEDQTIPAHFVSRLTRRDGTLPTVQALSLGVNFSAVPAPADPNDHVRFAIQGANIEGAAGNMTRPPLPEVNGLQGRGFREWLDNIINGLKHLNEWNIDNQKQLSAIDVDQSFNVFDRSITCPPLKIGIRMDVNTKAHAVVSVGVVAMGTFLPPKIDDMALVSTFNANLDGELDLKASIGGEVSTGQISLYEVGIPGLNFPGILSVGPKFEVNAEATANLELAVDMKVGIHYQIDKASFTFPPKAGHTGSFNQGDTLLTLAAIPSTSVTGAISAHIIPRVVFGISALKDSVKADIFVDLDASASMTLKLVASAPQEIPVPLHARRSIESSPPELGGCFDIDVGFDVNAGAEGSFFNIFDASTSFDLYTKHWSPYKVCI</sequence>
<organism evidence="2 3">
    <name type="scientific">Crepidotus variabilis</name>
    <dbReference type="NCBI Taxonomy" id="179855"/>
    <lineage>
        <taxon>Eukaryota</taxon>
        <taxon>Fungi</taxon>
        <taxon>Dikarya</taxon>
        <taxon>Basidiomycota</taxon>
        <taxon>Agaricomycotina</taxon>
        <taxon>Agaricomycetes</taxon>
        <taxon>Agaricomycetidae</taxon>
        <taxon>Agaricales</taxon>
        <taxon>Agaricineae</taxon>
        <taxon>Crepidotaceae</taxon>
        <taxon>Crepidotus</taxon>
    </lineage>
</organism>
<feature type="chain" id="PRO_5040402999" evidence="1">
    <location>
        <begin position="18"/>
        <end position="504"/>
    </location>
</feature>
<evidence type="ECO:0000313" key="2">
    <source>
        <dbReference type="EMBL" id="KAF9526498.1"/>
    </source>
</evidence>
<name>A0A9P6ECQ6_9AGAR</name>
<evidence type="ECO:0000256" key="1">
    <source>
        <dbReference type="SAM" id="SignalP"/>
    </source>
</evidence>
<dbReference type="OrthoDB" id="73875at2759"/>
<keyword evidence="3" id="KW-1185">Reference proteome</keyword>
<keyword evidence="1" id="KW-0732">Signal</keyword>
<accession>A0A9P6ECQ6</accession>
<dbReference type="AlphaFoldDB" id="A0A9P6ECQ6"/>
<feature type="signal peptide" evidence="1">
    <location>
        <begin position="1"/>
        <end position="17"/>
    </location>
</feature>
<proteinExistence type="predicted"/>
<gene>
    <name evidence="2" type="ORF">CPB83DRAFT_770221</name>
</gene>
<protein>
    <submittedName>
        <fullName evidence="2">Uncharacterized protein</fullName>
    </submittedName>
</protein>
<dbReference type="Proteomes" id="UP000807306">
    <property type="component" value="Unassembled WGS sequence"/>
</dbReference>
<comment type="caution">
    <text evidence="2">The sequence shown here is derived from an EMBL/GenBank/DDBJ whole genome shotgun (WGS) entry which is preliminary data.</text>
</comment>
<evidence type="ECO:0000313" key="3">
    <source>
        <dbReference type="Proteomes" id="UP000807306"/>
    </source>
</evidence>